<comment type="caution">
    <text evidence="7">The sequence shown here is derived from an EMBL/GenBank/DDBJ whole genome shotgun (WGS) entry which is preliminary data.</text>
</comment>
<dbReference type="RefSeq" id="WP_210051573.1">
    <property type="nucleotide sequence ID" value="NZ_JAGINX010000002.1"/>
</dbReference>
<dbReference type="PROSITE" id="PS51900">
    <property type="entry name" value="CB"/>
    <property type="match status" value="1"/>
</dbReference>
<keyword evidence="8" id="KW-1185">Reference proteome</keyword>
<sequence>MASLTTHTRKDGTRSYYVKWYDRELRKDTSQSFRDRGKAETLKLYLDANQNTLSLARQAKKQADSAGYTVWDAVQEYLDDLKDTDTSRKYRRDMDRHLRGTELAGIALSELEPKAIATWLDGLRSNITKASPEGEPAAWKTKSNRHAVVSSALKRQVGKRLKENPAFGVLGKRDELPTHEPVDLSLEQLRTLRERAQTPFFRLIIWTLTVTGMRWGELVELRRKDLHRDPDTGQVTIRIRRAIKNNKRIGLTKTMMSRRDVPLDLELSRALWAHAEGLRGNDLIFPDTDAPAQQLYNGTFHKQCWQPLMHQLESEGVLMERPWVHDLRHNHIAHLLRKGVRPNVVQKRVGHERLEYTLRIYDMISMEDDQSAALVVTW</sequence>
<evidence type="ECO:0000256" key="2">
    <source>
        <dbReference type="ARBA" id="ARBA00023125"/>
    </source>
</evidence>
<evidence type="ECO:0000256" key="3">
    <source>
        <dbReference type="ARBA" id="ARBA00023172"/>
    </source>
</evidence>
<dbReference type="PANTHER" id="PTHR30349">
    <property type="entry name" value="PHAGE INTEGRASE-RELATED"/>
    <property type="match status" value="1"/>
</dbReference>
<evidence type="ECO:0000256" key="1">
    <source>
        <dbReference type="ARBA" id="ARBA00008857"/>
    </source>
</evidence>
<reference evidence="7 8" key="1">
    <citation type="submission" date="2021-03" db="EMBL/GenBank/DDBJ databases">
        <title>Sequencing the genomes of 1000 actinobacteria strains.</title>
        <authorList>
            <person name="Klenk H.-P."/>
        </authorList>
    </citation>
    <scope>NUCLEOTIDE SEQUENCE [LARGE SCALE GENOMIC DNA]</scope>
    <source>
        <strain evidence="7 8">DSM 12544</strain>
    </source>
</reference>
<evidence type="ECO:0000259" key="6">
    <source>
        <dbReference type="PROSITE" id="PS51900"/>
    </source>
</evidence>
<dbReference type="InterPro" id="IPR002104">
    <property type="entry name" value="Integrase_catalytic"/>
</dbReference>
<evidence type="ECO:0000256" key="4">
    <source>
        <dbReference type="PROSITE-ProRule" id="PRU01248"/>
    </source>
</evidence>
<dbReference type="InterPro" id="IPR013762">
    <property type="entry name" value="Integrase-like_cat_sf"/>
</dbReference>
<dbReference type="Pfam" id="PF00589">
    <property type="entry name" value="Phage_integrase"/>
    <property type="match status" value="1"/>
</dbReference>
<feature type="domain" description="Core-binding (CB)" evidence="6">
    <location>
        <begin position="68"/>
        <end position="157"/>
    </location>
</feature>
<dbReference type="InterPro" id="IPR050090">
    <property type="entry name" value="Tyrosine_recombinase_XerCD"/>
</dbReference>
<dbReference type="Proteomes" id="UP001519331">
    <property type="component" value="Unassembled WGS sequence"/>
</dbReference>
<dbReference type="InterPro" id="IPR010998">
    <property type="entry name" value="Integrase_recombinase_N"/>
</dbReference>
<dbReference type="SUPFAM" id="SSF56349">
    <property type="entry name" value="DNA breaking-rejoining enzymes"/>
    <property type="match status" value="1"/>
</dbReference>
<dbReference type="InterPro" id="IPR011010">
    <property type="entry name" value="DNA_brk_join_enz"/>
</dbReference>
<evidence type="ECO:0000313" key="8">
    <source>
        <dbReference type="Proteomes" id="UP001519331"/>
    </source>
</evidence>
<gene>
    <name evidence="7" type="ORF">JOF45_002698</name>
</gene>
<dbReference type="Gene3D" id="1.10.150.130">
    <property type="match status" value="1"/>
</dbReference>
<comment type="similarity">
    <text evidence="1">Belongs to the 'phage' integrase family.</text>
</comment>
<keyword evidence="2 4" id="KW-0238">DNA-binding</keyword>
<organism evidence="7 8">
    <name type="scientific">Nesterenkonia lacusekhoensis</name>
    <dbReference type="NCBI Taxonomy" id="150832"/>
    <lineage>
        <taxon>Bacteria</taxon>
        <taxon>Bacillati</taxon>
        <taxon>Actinomycetota</taxon>
        <taxon>Actinomycetes</taxon>
        <taxon>Micrococcales</taxon>
        <taxon>Micrococcaceae</taxon>
        <taxon>Nesterenkonia</taxon>
    </lineage>
</organism>
<dbReference type="PANTHER" id="PTHR30349:SF64">
    <property type="entry name" value="PROPHAGE INTEGRASE INTD-RELATED"/>
    <property type="match status" value="1"/>
</dbReference>
<evidence type="ECO:0000313" key="7">
    <source>
        <dbReference type="EMBL" id="MBP2319615.1"/>
    </source>
</evidence>
<dbReference type="EMBL" id="JAGINX010000002">
    <property type="protein sequence ID" value="MBP2319615.1"/>
    <property type="molecule type" value="Genomic_DNA"/>
</dbReference>
<protein>
    <submittedName>
        <fullName evidence="7">Integrase</fullName>
    </submittedName>
</protein>
<accession>A0ABS4T558</accession>
<proteinExistence type="inferred from homology"/>
<dbReference type="InterPro" id="IPR044068">
    <property type="entry name" value="CB"/>
</dbReference>
<keyword evidence="3" id="KW-0233">DNA recombination</keyword>
<evidence type="ECO:0000259" key="5">
    <source>
        <dbReference type="PROSITE" id="PS51898"/>
    </source>
</evidence>
<feature type="domain" description="Tyr recombinase" evidence="5">
    <location>
        <begin position="179"/>
        <end position="374"/>
    </location>
</feature>
<name>A0ABS4T558_9MICC</name>
<dbReference type="PROSITE" id="PS51898">
    <property type="entry name" value="TYR_RECOMBINASE"/>
    <property type="match status" value="1"/>
</dbReference>
<dbReference type="Gene3D" id="1.10.443.10">
    <property type="entry name" value="Intergrase catalytic core"/>
    <property type="match status" value="1"/>
</dbReference>